<sequence length="207" mass="22789">MIILGISAVIIVVGAIIGFRIYQLSRSSSGDTISDSRSGKALVVLDIQNDTLSVPQYKNSTNLVKNINQAIKNANEMNIPVVYSKQEFNKPLDKFLSGGVYQQGSTGSKLSNELSITSEHIFSKEKSDLFSSNAFEEFLSTHNIKELYLIGADASSCVLKTTEAGLARNYKVTVLKDCLFSIDKKRLNKALNTYKKMGANISDQIDY</sequence>
<evidence type="ECO:0000256" key="1">
    <source>
        <dbReference type="ARBA" id="ARBA00006336"/>
    </source>
</evidence>
<evidence type="ECO:0000313" key="4">
    <source>
        <dbReference type="EMBL" id="MBO0453403.1"/>
    </source>
</evidence>
<keyword evidence="2 4" id="KW-0378">Hydrolase</keyword>
<dbReference type="Gene3D" id="3.40.50.850">
    <property type="entry name" value="Isochorismatase-like"/>
    <property type="match status" value="1"/>
</dbReference>
<gene>
    <name evidence="4" type="ORF">JZO85_14145</name>
</gene>
<dbReference type="InterPro" id="IPR036380">
    <property type="entry name" value="Isochorismatase-like_sf"/>
</dbReference>
<dbReference type="Pfam" id="PF00857">
    <property type="entry name" value="Isochorismatase"/>
    <property type="match status" value="1"/>
</dbReference>
<dbReference type="GO" id="GO:0016787">
    <property type="term" value="F:hydrolase activity"/>
    <property type="evidence" value="ECO:0007669"/>
    <property type="project" value="UniProtKB-KW"/>
</dbReference>
<dbReference type="Proteomes" id="UP000664495">
    <property type="component" value="Unassembled WGS sequence"/>
</dbReference>
<feature type="domain" description="Isochorismatase-like" evidence="3">
    <location>
        <begin position="41"/>
        <end position="204"/>
    </location>
</feature>
<keyword evidence="5" id="KW-1185">Reference proteome</keyword>
<dbReference type="PANTHER" id="PTHR43540">
    <property type="entry name" value="PEROXYUREIDOACRYLATE/UREIDOACRYLATE AMIDOHYDROLASE-RELATED"/>
    <property type="match status" value="1"/>
</dbReference>
<dbReference type="InterPro" id="IPR050272">
    <property type="entry name" value="Isochorismatase-like_hydrls"/>
</dbReference>
<dbReference type="SUPFAM" id="SSF52499">
    <property type="entry name" value="Isochorismatase-like hydrolases"/>
    <property type="match status" value="1"/>
</dbReference>
<dbReference type="CDD" id="cd00431">
    <property type="entry name" value="cysteine_hydrolases"/>
    <property type="match status" value="1"/>
</dbReference>
<evidence type="ECO:0000256" key="2">
    <source>
        <dbReference type="ARBA" id="ARBA00022801"/>
    </source>
</evidence>
<comment type="caution">
    <text evidence="4">The sequence shown here is derived from an EMBL/GenBank/DDBJ whole genome shotgun (WGS) entry which is preliminary data.</text>
</comment>
<proteinExistence type="inferred from homology"/>
<dbReference type="InterPro" id="IPR000868">
    <property type="entry name" value="Isochorismatase-like_dom"/>
</dbReference>
<organism evidence="4 5">
    <name type="scientific">Candidatus Enterococcus murrayae</name>
    <dbReference type="NCBI Taxonomy" id="2815321"/>
    <lineage>
        <taxon>Bacteria</taxon>
        <taxon>Bacillati</taxon>
        <taxon>Bacillota</taxon>
        <taxon>Bacilli</taxon>
        <taxon>Lactobacillales</taxon>
        <taxon>Enterococcaceae</taxon>
        <taxon>Enterococcus</taxon>
    </lineage>
</organism>
<evidence type="ECO:0000313" key="5">
    <source>
        <dbReference type="Proteomes" id="UP000664495"/>
    </source>
</evidence>
<protein>
    <submittedName>
        <fullName evidence="4">Cysteine hydrolase</fullName>
    </submittedName>
</protein>
<dbReference type="EMBL" id="JAFLVR010000032">
    <property type="protein sequence ID" value="MBO0453403.1"/>
    <property type="molecule type" value="Genomic_DNA"/>
</dbReference>
<reference evidence="4 5" key="1">
    <citation type="submission" date="2021-03" db="EMBL/GenBank/DDBJ databases">
        <title>Enterococcal diversity collection.</title>
        <authorList>
            <person name="Gilmore M.S."/>
            <person name="Schwartzman J."/>
            <person name="Van Tyne D."/>
            <person name="Martin M."/>
            <person name="Earl A.M."/>
            <person name="Manson A.L."/>
            <person name="Straub T."/>
            <person name="Salamzade R."/>
            <person name="Saavedra J."/>
            <person name="Lebreton F."/>
            <person name="Prichula J."/>
            <person name="Schaufler K."/>
            <person name="Gaca A."/>
            <person name="Sgardioli B."/>
            <person name="Wagenaar J."/>
            <person name="Strong T."/>
        </authorList>
    </citation>
    <scope>NUCLEOTIDE SEQUENCE [LARGE SCALE GENOMIC DNA]</scope>
    <source>
        <strain evidence="4 5">MJM16</strain>
    </source>
</reference>
<evidence type="ECO:0000259" key="3">
    <source>
        <dbReference type="Pfam" id="PF00857"/>
    </source>
</evidence>
<name>A0ABS3HIW7_9ENTE</name>
<comment type="similarity">
    <text evidence="1">Belongs to the isochorismatase family.</text>
</comment>
<accession>A0ABS3HIW7</accession>
<dbReference type="RefSeq" id="WP_207109178.1">
    <property type="nucleotide sequence ID" value="NZ_JAFLVR010000032.1"/>
</dbReference>